<dbReference type="AlphaFoldDB" id="A0A131YL27"/>
<dbReference type="PROSITE" id="PS50181">
    <property type="entry name" value="FBOX"/>
    <property type="match status" value="1"/>
</dbReference>
<dbReference type="Gene3D" id="1.20.1280.50">
    <property type="match status" value="1"/>
</dbReference>
<sequence length="432" mass="48845">MVEHEAAVEEVEEDCLADDGPSLRKLADHVLIKICQYLEPFDVLSFGRTCHRLHKLTSSQFLWTSLALSWCRGVWNYLPHEADDGPEDPKQWLFHLLRLCRDRRPPKIERVSFENGETWLRLWNDKFACKVSMLAWAYEAINNKKSPFVLQCIWVDDIALFKRLCRRIHFNVSELTLDSNTASQLATLGKARSYDLRGQKHPHIDARNYISCKPPSSATWCEDLFPQGPEGSICPLLVCPSTDGYALESSGVDGLIMCASYVLERHLARACLRGQVTIRKMAARMKEACRCLYDAFVPHKRMAEEKWPNCPVAHAIVSMSEEGLPDLASWQPCLEPLGLQWREVMSQCAALLKEHGTLDAIVDMTRIRWRRSLLSDIEAVVGHSGKTFASRINLTDCDVIGGDNPHQDMAAAAFVSPSGALVTWQLLGQGYY</sequence>
<accession>A0A131YL27</accession>
<organism evidence="2">
    <name type="scientific">Rhipicephalus appendiculatus</name>
    <name type="common">Brown ear tick</name>
    <dbReference type="NCBI Taxonomy" id="34631"/>
    <lineage>
        <taxon>Eukaryota</taxon>
        <taxon>Metazoa</taxon>
        <taxon>Ecdysozoa</taxon>
        <taxon>Arthropoda</taxon>
        <taxon>Chelicerata</taxon>
        <taxon>Arachnida</taxon>
        <taxon>Acari</taxon>
        <taxon>Parasitiformes</taxon>
        <taxon>Ixodida</taxon>
        <taxon>Ixodoidea</taxon>
        <taxon>Ixodidae</taxon>
        <taxon>Rhipicephalinae</taxon>
        <taxon>Rhipicephalus</taxon>
        <taxon>Rhipicephalus</taxon>
    </lineage>
</organism>
<dbReference type="InterPro" id="IPR036047">
    <property type="entry name" value="F-box-like_dom_sf"/>
</dbReference>
<feature type="domain" description="F-box" evidence="1">
    <location>
        <begin position="20"/>
        <end position="66"/>
    </location>
</feature>
<protein>
    <recommendedName>
        <fullName evidence="1">F-box domain-containing protein</fullName>
    </recommendedName>
</protein>
<dbReference type="InterPro" id="IPR001810">
    <property type="entry name" value="F-box_dom"/>
</dbReference>
<evidence type="ECO:0000313" key="2">
    <source>
        <dbReference type="EMBL" id="JAP79235.1"/>
    </source>
</evidence>
<dbReference type="EMBL" id="GEDV01009322">
    <property type="protein sequence ID" value="JAP79235.1"/>
    <property type="molecule type" value="Transcribed_RNA"/>
</dbReference>
<reference evidence="2" key="1">
    <citation type="journal article" date="2016" name="Ticks Tick Borne Dis.">
        <title>De novo assembly and annotation of the salivary gland transcriptome of Rhipicephalus appendiculatus male and female ticks during blood feeding.</title>
        <authorList>
            <person name="de Castro M.H."/>
            <person name="de Klerk D."/>
            <person name="Pienaar R."/>
            <person name="Latif A.A."/>
            <person name="Rees D.J."/>
            <person name="Mans B.J."/>
        </authorList>
    </citation>
    <scope>NUCLEOTIDE SEQUENCE</scope>
    <source>
        <tissue evidence="2">Salivary glands</tissue>
    </source>
</reference>
<dbReference type="Pfam" id="PF12937">
    <property type="entry name" value="F-box-like"/>
    <property type="match status" value="1"/>
</dbReference>
<evidence type="ECO:0000259" key="1">
    <source>
        <dbReference type="PROSITE" id="PS50181"/>
    </source>
</evidence>
<proteinExistence type="predicted"/>
<dbReference type="SUPFAM" id="SSF81383">
    <property type="entry name" value="F-box domain"/>
    <property type="match status" value="1"/>
</dbReference>
<name>A0A131YL27_RHIAP</name>